<dbReference type="Proteomes" id="UP000028511">
    <property type="component" value="Unassembled WGS sequence"/>
</dbReference>
<feature type="transmembrane region" description="Helical" evidence="1">
    <location>
        <begin position="20"/>
        <end position="37"/>
    </location>
</feature>
<accession>A0A077NBB2</accession>
<gene>
    <name evidence="2" type="ORF">XBP1_1120035</name>
</gene>
<proteinExistence type="predicted"/>
<protein>
    <submittedName>
        <fullName evidence="2">Uncharacterized protein</fullName>
    </submittedName>
</protein>
<keyword evidence="1" id="KW-0472">Membrane</keyword>
<keyword evidence="1" id="KW-0812">Transmembrane</keyword>
<evidence type="ECO:0000256" key="1">
    <source>
        <dbReference type="SAM" id="Phobius"/>
    </source>
</evidence>
<dbReference type="AlphaFoldDB" id="A0A077NBB2"/>
<evidence type="ECO:0000313" key="2">
    <source>
        <dbReference type="EMBL" id="CDG95245.1"/>
    </source>
</evidence>
<dbReference type="EMBL" id="CBSW010000016">
    <property type="protein sequence ID" value="CDG95245.1"/>
    <property type="molecule type" value="Genomic_DNA"/>
</dbReference>
<keyword evidence="1" id="KW-1133">Transmembrane helix</keyword>
<dbReference type="HOGENOM" id="CLU_3335016_0_0_6"/>
<organism evidence="2">
    <name type="scientific">Xenorhabdus bovienii str. puntauvense</name>
    <dbReference type="NCBI Taxonomy" id="1398201"/>
    <lineage>
        <taxon>Bacteria</taxon>
        <taxon>Pseudomonadati</taxon>
        <taxon>Pseudomonadota</taxon>
        <taxon>Gammaproteobacteria</taxon>
        <taxon>Enterobacterales</taxon>
        <taxon>Morganellaceae</taxon>
        <taxon>Xenorhabdus</taxon>
    </lineage>
</organism>
<sequence>MARDYAYTVLMCLVPEGKKIVFFLLFAQSSICNGLFIL</sequence>
<name>A0A077NBB2_XENBV</name>
<reference evidence="2" key="1">
    <citation type="submission" date="2013-07" db="EMBL/GenBank/DDBJ databases">
        <title>Sub-species coevolution in mutualistic symbiosis.</title>
        <authorList>
            <person name="Murfin K."/>
            <person name="Klassen J."/>
            <person name="Lee M."/>
            <person name="Forst S."/>
            <person name="Stock P."/>
            <person name="Goodrich-Blair H."/>
        </authorList>
    </citation>
    <scope>NUCLEOTIDE SEQUENCE [LARGE SCALE GENOMIC DNA]</scope>
    <source>
        <strain evidence="2">Puntauvense</strain>
    </source>
</reference>
<comment type="caution">
    <text evidence="2">The sequence shown here is derived from an EMBL/GenBank/DDBJ whole genome shotgun (WGS) entry which is preliminary data.</text>
</comment>